<feature type="transmembrane region" description="Helical" evidence="2">
    <location>
        <begin position="31"/>
        <end position="53"/>
    </location>
</feature>
<organism evidence="4 5">
    <name type="scientific">Colletotrichum tanaceti</name>
    <dbReference type="NCBI Taxonomy" id="1306861"/>
    <lineage>
        <taxon>Eukaryota</taxon>
        <taxon>Fungi</taxon>
        <taxon>Dikarya</taxon>
        <taxon>Ascomycota</taxon>
        <taxon>Pezizomycotina</taxon>
        <taxon>Sordariomycetes</taxon>
        <taxon>Hypocreomycetidae</taxon>
        <taxon>Glomerellales</taxon>
        <taxon>Glomerellaceae</taxon>
        <taxon>Colletotrichum</taxon>
        <taxon>Colletotrichum destructivum species complex</taxon>
    </lineage>
</organism>
<dbReference type="EMBL" id="PJEX01000049">
    <property type="protein sequence ID" value="TKW57144.1"/>
    <property type="molecule type" value="Genomic_DNA"/>
</dbReference>
<evidence type="ECO:0000256" key="2">
    <source>
        <dbReference type="SAM" id="Phobius"/>
    </source>
</evidence>
<comment type="subcellular location">
    <subcellularLocation>
        <location evidence="1">Membrane</location>
        <topology evidence="1">Multi-pass membrane protein</topology>
    </subcellularLocation>
</comment>
<evidence type="ECO:0000313" key="5">
    <source>
        <dbReference type="Proteomes" id="UP000310108"/>
    </source>
</evidence>
<evidence type="ECO:0000259" key="3">
    <source>
        <dbReference type="Pfam" id="PF24357"/>
    </source>
</evidence>
<dbReference type="Pfam" id="PF24357">
    <property type="entry name" value="TMD0_ABC"/>
    <property type="match status" value="1"/>
</dbReference>
<protein>
    <recommendedName>
        <fullName evidence="3">ABC transporter TMD0 domain-containing protein</fullName>
    </recommendedName>
</protein>
<feature type="transmembrane region" description="Helical" evidence="2">
    <location>
        <begin position="110"/>
        <end position="129"/>
    </location>
</feature>
<feature type="transmembrane region" description="Helical" evidence="2">
    <location>
        <begin position="321"/>
        <end position="343"/>
    </location>
</feature>
<evidence type="ECO:0000313" key="4">
    <source>
        <dbReference type="EMBL" id="TKW57144.1"/>
    </source>
</evidence>
<comment type="caution">
    <text evidence="4">The sequence shown here is derived from an EMBL/GenBank/DDBJ whole genome shotgun (WGS) entry which is preliminary data.</text>
</comment>
<dbReference type="GO" id="GO:0016020">
    <property type="term" value="C:membrane"/>
    <property type="evidence" value="ECO:0007669"/>
    <property type="project" value="UniProtKB-SubCell"/>
</dbReference>
<proteinExistence type="predicted"/>
<feature type="domain" description="ABC transporter TMD0" evidence="3">
    <location>
        <begin position="25"/>
        <end position="166"/>
    </location>
</feature>
<sequence length="349" mass="38123">MLITNRLSAMQNSSASINQLSATTGSDLSLLFEQACLAIGPSVILLLLVPFRLQQLWRSSNKVLRDGLIGAKATAYLAYGVLQLVLLALWAQKLQGDTALPSLLERRVSVAAAVLGFVDAALLGVLSCVEHVRSIRPSTVICLFVLLSCLFDAVRCRTLWLSDISSTLAAVFTAKLALKLVIFVFEIQSKENSLLAAWRRRSPEATSGIVGRSFFWWLRGLLSRGFKTSLSTADLYDMDEELQSGPLSRRLGKDWQSRTEARVGKYSLFCSTLHCTRAALFLGALPRLLLIGFKFCQPFLIHRIIAYVDGDRGPDLGLVKYGLIAATGLVYVGTAVGLISGTISHVTNR</sequence>
<dbReference type="Proteomes" id="UP000310108">
    <property type="component" value="Unassembled WGS sequence"/>
</dbReference>
<gene>
    <name evidence="4" type="ORF">CTA1_9046</name>
</gene>
<feature type="transmembrane region" description="Helical" evidence="2">
    <location>
        <begin position="278"/>
        <end position="301"/>
    </location>
</feature>
<keyword evidence="5" id="KW-1185">Reference proteome</keyword>
<reference evidence="4 5" key="1">
    <citation type="journal article" date="2019" name="PLoS ONE">
        <title>Comparative genome analysis indicates high evolutionary potential of pathogenicity genes in Colletotrichum tanaceti.</title>
        <authorList>
            <person name="Lelwala R.V."/>
            <person name="Korhonen P.K."/>
            <person name="Young N.D."/>
            <person name="Scott J.B."/>
            <person name="Ades P.A."/>
            <person name="Gasser R.B."/>
            <person name="Taylor P.W.J."/>
        </authorList>
    </citation>
    <scope>NUCLEOTIDE SEQUENCE [LARGE SCALE GENOMIC DNA]</scope>
    <source>
        <strain evidence="4">BRIP57314</strain>
    </source>
</reference>
<evidence type="ECO:0000256" key="1">
    <source>
        <dbReference type="ARBA" id="ARBA00004141"/>
    </source>
</evidence>
<accession>A0A4U6XN73</accession>
<dbReference type="InterPro" id="IPR056227">
    <property type="entry name" value="TMD0_ABC"/>
</dbReference>
<keyword evidence="2" id="KW-0472">Membrane</keyword>
<dbReference type="STRING" id="1306861.A0A4U6XN73"/>
<feature type="transmembrane region" description="Helical" evidence="2">
    <location>
        <begin position="73"/>
        <end position="90"/>
    </location>
</feature>
<name>A0A4U6XN73_9PEZI</name>
<dbReference type="AlphaFoldDB" id="A0A4U6XN73"/>
<keyword evidence="2" id="KW-0812">Transmembrane</keyword>
<dbReference type="OrthoDB" id="6500128at2759"/>
<keyword evidence="2" id="KW-1133">Transmembrane helix</keyword>